<dbReference type="PANTHER" id="PTHR20857:SF23">
    <property type="entry name" value="THIAMINE BIOSYNTHETIC BIFUNCTIONAL ENZYME"/>
    <property type="match status" value="1"/>
</dbReference>
<dbReference type="SUPFAM" id="SSF51391">
    <property type="entry name" value="Thiamin phosphate synthase"/>
    <property type="match status" value="1"/>
</dbReference>
<gene>
    <name evidence="4" type="ORF">S01H1_71089</name>
</gene>
<comment type="pathway">
    <text evidence="1">Cofactor biosynthesis; thiamine diphosphate biosynthesis.</text>
</comment>
<reference evidence="4" key="1">
    <citation type="journal article" date="2014" name="Front. Microbiol.">
        <title>High frequency of phylogenetically diverse reductive dehalogenase-homologous genes in deep subseafloor sedimentary metagenomes.</title>
        <authorList>
            <person name="Kawai M."/>
            <person name="Futagami T."/>
            <person name="Toyoda A."/>
            <person name="Takaki Y."/>
            <person name="Nishi S."/>
            <person name="Hori S."/>
            <person name="Arai W."/>
            <person name="Tsubouchi T."/>
            <person name="Morono Y."/>
            <person name="Uchiyama I."/>
            <person name="Ito T."/>
            <person name="Fujiyama A."/>
            <person name="Inagaki F."/>
            <person name="Takami H."/>
        </authorList>
    </citation>
    <scope>NUCLEOTIDE SEQUENCE</scope>
    <source>
        <strain evidence="4">Expedition CK06-06</strain>
    </source>
</reference>
<evidence type="ECO:0000313" key="4">
    <source>
        <dbReference type="EMBL" id="GAG38722.1"/>
    </source>
</evidence>
<dbReference type="InterPro" id="IPR036206">
    <property type="entry name" value="ThiamineP_synth_sf"/>
</dbReference>
<comment type="caution">
    <text evidence="4">The sequence shown here is derived from an EMBL/GenBank/DDBJ whole genome shotgun (WGS) entry which is preliminary data.</text>
</comment>
<dbReference type="GO" id="GO:0009228">
    <property type="term" value="P:thiamine biosynthetic process"/>
    <property type="evidence" value="ECO:0007669"/>
    <property type="project" value="UniProtKB-KW"/>
</dbReference>
<accession>X0XTT5</accession>
<dbReference type="GO" id="GO:0005737">
    <property type="term" value="C:cytoplasm"/>
    <property type="evidence" value="ECO:0007669"/>
    <property type="project" value="TreeGrafter"/>
</dbReference>
<evidence type="ECO:0000256" key="2">
    <source>
        <dbReference type="ARBA" id="ARBA00022977"/>
    </source>
</evidence>
<dbReference type="PANTHER" id="PTHR20857">
    <property type="entry name" value="THIAMINE-PHOSPHATE PYROPHOSPHORYLASE"/>
    <property type="match status" value="1"/>
</dbReference>
<dbReference type="EMBL" id="BARS01047316">
    <property type="protein sequence ID" value="GAG38722.1"/>
    <property type="molecule type" value="Genomic_DNA"/>
</dbReference>
<sequence>YGKARKLLKDKIIGVTVHNVEEAIEAEKLKADYIGVSPIFETKTKPDAGPAAGLRLIEEVKKAVKIPFVAIGGINLENINDVVKAGAKSAAVISAIVTKDDVEEECRKFIGVLRK</sequence>
<keyword evidence="2" id="KW-0784">Thiamine biosynthesis</keyword>
<feature type="non-terminal residue" evidence="4">
    <location>
        <position position="1"/>
    </location>
</feature>
<protein>
    <recommendedName>
        <fullName evidence="3">Thiamine phosphate synthase/TenI domain-containing protein</fullName>
    </recommendedName>
</protein>
<proteinExistence type="predicted"/>
<dbReference type="InterPro" id="IPR022998">
    <property type="entry name" value="ThiamineP_synth_TenI"/>
</dbReference>
<dbReference type="Gene3D" id="3.20.20.70">
    <property type="entry name" value="Aldolase class I"/>
    <property type="match status" value="1"/>
</dbReference>
<feature type="domain" description="Thiamine phosphate synthase/TenI" evidence="3">
    <location>
        <begin position="3"/>
        <end position="96"/>
    </location>
</feature>
<organism evidence="4">
    <name type="scientific">marine sediment metagenome</name>
    <dbReference type="NCBI Taxonomy" id="412755"/>
    <lineage>
        <taxon>unclassified sequences</taxon>
        <taxon>metagenomes</taxon>
        <taxon>ecological metagenomes</taxon>
    </lineage>
</organism>
<dbReference type="Pfam" id="PF02581">
    <property type="entry name" value="TMP-TENI"/>
    <property type="match status" value="1"/>
</dbReference>
<name>X0XTT5_9ZZZZ</name>
<dbReference type="CDD" id="cd00564">
    <property type="entry name" value="TMP_TenI"/>
    <property type="match status" value="1"/>
</dbReference>
<evidence type="ECO:0000256" key="1">
    <source>
        <dbReference type="ARBA" id="ARBA00004948"/>
    </source>
</evidence>
<dbReference type="InterPro" id="IPR013785">
    <property type="entry name" value="Aldolase_TIM"/>
</dbReference>
<dbReference type="GO" id="GO:0004789">
    <property type="term" value="F:thiamine-phosphate diphosphorylase activity"/>
    <property type="evidence" value="ECO:0007669"/>
    <property type="project" value="TreeGrafter"/>
</dbReference>
<evidence type="ECO:0000259" key="3">
    <source>
        <dbReference type="Pfam" id="PF02581"/>
    </source>
</evidence>
<dbReference type="AlphaFoldDB" id="X0XTT5"/>